<dbReference type="Gramene" id="QL02p020927:mrna">
    <property type="protein sequence ID" value="QL02p020927:mrna"/>
    <property type="gene ID" value="QL02p020927"/>
</dbReference>
<dbReference type="AlphaFoldDB" id="A0A7N2KUA4"/>
<feature type="region of interest" description="Disordered" evidence="1">
    <location>
        <begin position="179"/>
        <end position="230"/>
    </location>
</feature>
<evidence type="ECO:0000256" key="1">
    <source>
        <dbReference type="SAM" id="MobiDB-lite"/>
    </source>
</evidence>
<feature type="compositionally biased region" description="Low complexity" evidence="1">
    <location>
        <begin position="198"/>
        <end position="208"/>
    </location>
</feature>
<evidence type="ECO:0000313" key="3">
    <source>
        <dbReference type="EnsemblPlants" id="QL02p020927:mrna"/>
    </source>
</evidence>
<keyword evidence="4" id="KW-1185">Reference proteome</keyword>
<feature type="domain" description="TPR1-like CTLH-containing" evidence="2">
    <location>
        <begin position="103"/>
        <end position="182"/>
    </location>
</feature>
<dbReference type="EnsemblPlants" id="QL02p020927:mrna">
    <property type="protein sequence ID" value="QL02p020927:mrna"/>
    <property type="gene ID" value="QL02p020927"/>
</dbReference>
<proteinExistence type="predicted"/>
<evidence type="ECO:0000313" key="4">
    <source>
        <dbReference type="Proteomes" id="UP000594261"/>
    </source>
</evidence>
<dbReference type="InParanoid" id="A0A7N2KUA4"/>
<dbReference type="Pfam" id="PF21889">
    <property type="entry name" value="TPR1-like_2nd"/>
    <property type="match status" value="1"/>
</dbReference>
<reference evidence="3" key="2">
    <citation type="submission" date="2021-01" db="UniProtKB">
        <authorList>
            <consortium name="EnsemblPlants"/>
        </authorList>
    </citation>
    <scope>IDENTIFICATION</scope>
</reference>
<name>A0A7N2KUA4_QUELO</name>
<dbReference type="InterPro" id="IPR054080">
    <property type="entry name" value="TPR1-like_2nd"/>
</dbReference>
<sequence length="230" mass="25282">MKRAALLAAIVSRATMDEGRGIISDKVARTSQAEFRNRAPILATPKATIFWMASKCVESHLSAYANRFIVIMAAGNLNIDLNSNANPELLFMITQFLERENLTETARTGERYGALTMLMQEFRDFAPYNRSLCGEAAALLTVDDFRTHQALAGHGEINEARRSAMNDIRRCIQMNPVFHGKLEPPNIESTPQGAIMYGNSENQNEQQNGVGGNGDPAPPPNDDISSPGRN</sequence>
<reference evidence="4" key="1">
    <citation type="journal article" date="2016" name="G3 (Bethesda)">
        <title>First Draft Assembly and Annotation of the Genome of a California Endemic Oak Quercus lobata Nee (Fagaceae).</title>
        <authorList>
            <person name="Sork V.L."/>
            <person name="Fitz-Gibbon S.T."/>
            <person name="Puiu D."/>
            <person name="Crepeau M."/>
            <person name="Gugger P.F."/>
            <person name="Sherman R."/>
            <person name="Stevens K."/>
            <person name="Langley C.H."/>
            <person name="Pellegrini M."/>
            <person name="Salzberg S.L."/>
        </authorList>
    </citation>
    <scope>NUCLEOTIDE SEQUENCE [LARGE SCALE GENOMIC DNA]</scope>
    <source>
        <strain evidence="4">cv. SW786</strain>
    </source>
</reference>
<accession>A0A7N2KUA4</accession>
<organism evidence="3 4">
    <name type="scientific">Quercus lobata</name>
    <name type="common">Valley oak</name>
    <dbReference type="NCBI Taxonomy" id="97700"/>
    <lineage>
        <taxon>Eukaryota</taxon>
        <taxon>Viridiplantae</taxon>
        <taxon>Streptophyta</taxon>
        <taxon>Embryophyta</taxon>
        <taxon>Tracheophyta</taxon>
        <taxon>Spermatophyta</taxon>
        <taxon>Magnoliopsida</taxon>
        <taxon>eudicotyledons</taxon>
        <taxon>Gunneridae</taxon>
        <taxon>Pentapetalae</taxon>
        <taxon>rosids</taxon>
        <taxon>fabids</taxon>
        <taxon>Fagales</taxon>
        <taxon>Fagaceae</taxon>
        <taxon>Quercus</taxon>
    </lineage>
</organism>
<dbReference type="Proteomes" id="UP000594261">
    <property type="component" value="Chromosome 2"/>
</dbReference>
<protein>
    <recommendedName>
        <fullName evidence="2">TPR1-like CTLH-containing domain-containing protein</fullName>
    </recommendedName>
</protein>
<evidence type="ECO:0000259" key="2">
    <source>
        <dbReference type="Pfam" id="PF21889"/>
    </source>
</evidence>